<gene>
    <name evidence="1" type="ORF">P2L57_07935</name>
</gene>
<dbReference type="EMBL" id="JARHTQ010000004">
    <property type="protein sequence ID" value="MDF2255652.1"/>
    <property type="molecule type" value="Genomic_DNA"/>
</dbReference>
<proteinExistence type="predicted"/>
<sequence>MSRYKYVVLAGGPAGTPRVWAAPAEECRDQIKVPAGNGYEHYEFAGEYSELAGEQVPVYRWCYRTFIAE</sequence>
<dbReference type="Proteomes" id="UP001220022">
    <property type="component" value="Unassembled WGS sequence"/>
</dbReference>
<dbReference type="RefSeq" id="WP_275810547.1">
    <property type="nucleotide sequence ID" value="NZ_BAAANM010000017.1"/>
</dbReference>
<comment type="caution">
    <text evidence="1">The sequence shown here is derived from an EMBL/GenBank/DDBJ whole genome shotgun (WGS) entry which is preliminary data.</text>
</comment>
<protein>
    <submittedName>
        <fullName evidence="1">DUF5988 family protein</fullName>
    </submittedName>
</protein>
<evidence type="ECO:0000313" key="2">
    <source>
        <dbReference type="Proteomes" id="UP001220022"/>
    </source>
</evidence>
<reference evidence="1 2" key="1">
    <citation type="submission" date="2023-03" db="EMBL/GenBank/DDBJ databases">
        <title>Draft genome sequence of type strain Streptomyces ferralitis JCM 14344.</title>
        <authorList>
            <person name="Klaysubun C."/>
            <person name="Duangmal K."/>
        </authorList>
    </citation>
    <scope>NUCLEOTIDE SEQUENCE [LARGE SCALE GENOMIC DNA]</scope>
    <source>
        <strain evidence="1 2">JCM 14344</strain>
    </source>
</reference>
<dbReference type="Pfam" id="PF19450">
    <property type="entry name" value="DUF5988"/>
    <property type="match status" value="1"/>
</dbReference>
<evidence type="ECO:0000313" key="1">
    <source>
        <dbReference type="EMBL" id="MDF2255652.1"/>
    </source>
</evidence>
<accession>A0ABT5YVL8</accession>
<organism evidence="1 2">
    <name type="scientific">Streptantibioticus ferralitis</name>
    <dbReference type="NCBI Taxonomy" id="236510"/>
    <lineage>
        <taxon>Bacteria</taxon>
        <taxon>Bacillati</taxon>
        <taxon>Actinomycetota</taxon>
        <taxon>Actinomycetes</taxon>
        <taxon>Kitasatosporales</taxon>
        <taxon>Streptomycetaceae</taxon>
        <taxon>Streptantibioticus</taxon>
    </lineage>
</organism>
<keyword evidence="2" id="KW-1185">Reference proteome</keyword>
<name>A0ABT5YVL8_9ACTN</name>
<dbReference type="InterPro" id="IPR046030">
    <property type="entry name" value="DUF5988"/>
</dbReference>